<gene>
    <name evidence="2" type="ORF">PSNMU_V1.4_AUG-EV-PASAV3_0008190</name>
</gene>
<protein>
    <submittedName>
        <fullName evidence="2">Uncharacterized protein</fullName>
    </submittedName>
</protein>
<evidence type="ECO:0000313" key="2">
    <source>
        <dbReference type="EMBL" id="VEU34124.1"/>
    </source>
</evidence>
<keyword evidence="3" id="KW-1185">Reference proteome</keyword>
<keyword evidence="1" id="KW-0732">Signal</keyword>
<feature type="signal peptide" evidence="1">
    <location>
        <begin position="1"/>
        <end position="20"/>
    </location>
</feature>
<evidence type="ECO:0000256" key="1">
    <source>
        <dbReference type="SAM" id="SignalP"/>
    </source>
</evidence>
<name>A0A448YWG3_9STRA</name>
<organism evidence="2 3">
    <name type="scientific">Pseudo-nitzschia multistriata</name>
    <dbReference type="NCBI Taxonomy" id="183589"/>
    <lineage>
        <taxon>Eukaryota</taxon>
        <taxon>Sar</taxon>
        <taxon>Stramenopiles</taxon>
        <taxon>Ochrophyta</taxon>
        <taxon>Bacillariophyta</taxon>
        <taxon>Bacillariophyceae</taxon>
        <taxon>Bacillariophycidae</taxon>
        <taxon>Bacillariales</taxon>
        <taxon>Bacillariaceae</taxon>
        <taxon>Pseudo-nitzschia</taxon>
    </lineage>
</organism>
<dbReference type="AlphaFoldDB" id="A0A448YWG3"/>
<evidence type="ECO:0000313" key="3">
    <source>
        <dbReference type="Proteomes" id="UP000291116"/>
    </source>
</evidence>
<proteinExistence type="predicted"/>
<feature type="chain" id="PRO_5019507019" evidence="1">
    <location>
        <begin position="21"/>
        <end position="192"/>
    </location>
</feature>
<dbReference type="Proteomes" id="UP000291116">
    <property type="component" value="Unassembled WGS sequence"/>
</dbReference>
<dbReference type="EMBL" id="CAACVS010000019">
    <property type="protein sequence ID" value="VEU34124.1"/>
    <property type="molecule type" value="Genomic_DNA"/>
</dbReference>
<reference evidence="2 3" key="1">
    <citation type="submission" date="2019-01" db="EMBL/GenBank/DDBJ databases">
        <authorList>
            <person name="Ferrante I. M."/>
        </authorList>
    </citation>
    <scope>NUCLEOTIDE SEQUENCE [LARGE SCALE GENOMIC DNA]</scope>
    <source>
        <strain evidence="2 3">B856</strain>
    </source>
</reference>
<sequence>MKLSTTPLALLALTAGTCRGETASNDPAVSCCIQRGGTSGTVVGLTGESGICTYKGRNYEASFFLDTFCGRANFPVVNVQYTQCIQPNQEGFQITCLNCCESNYHNFQARCGSDRSCLSANGSAFNTCEDGCVNQCVGYCFENDTDCVNQCDQTVGQSDLRQNCFQTCTEQAELCYQQCVDQRNNSANSIGA</sequence>
<accession>A0A448YWG3</accession>